<evidence type="ECO:0000259" key="1">
    <source>
        <dbReference type="Pfam" id="PF09603"/>
    </source>
</evidence>
<gene>
    <name evidence="2" type="ORF">COX21_01780</name>
</gene>
<dbReference type="Proteomes" id="UP000231408">
    <property type="component" value="Unassembled WGS sequence"/>
</dbReference>
<reference evidence="2 3" key="1">
    <citation type="submission" date="2017-09" db="EMBL/GenBank/DDBJ databases">
        <title>Depth-based differentiation of microbial function through sediment-hosted aquifers and enrichment of novel symbionts in the deep terrestrial subsurface.</title>
        <authorList>
            <person name="Probst A.J."/>
            <person name="Ladd B."/>
            <person name="Jarett J.K."/>
            <person name="Geller-Mcgrath D.E."/>
            <person name="Sieber C.M."/>
            <person name="Emerson J.B."/>
            <person name="Anantharaman K."/>
            <person name="Thomas B.C."/>
            <person name="Malmstrom R."/>
            <person name="Stieglmeier M."/>
            <person name="Klingl A."/>
            <person name="Woyke T."/>
            <person name="Ryan C.M."/>
            <person name="Banfield J.F."/>
        </authorList>
    </citation>
    <scope>NUCLEOTIDE SEQUENCE [LARGE SCALE GENOMIC DNA]</scope>
    <source>
        <strain evidence="2">CG23_combo_of_CG06-09_8_20_14_all_41_10</strain>
    </source>
</reference>
<sequence length="110" mass="11651">MDQYLTGPGQTCDAGRSDYGCNLAGDKLKEVGTTHWAIAIGTNTSGFTALGSGYRDTAGLFYNQGSNVNFWSSSVSGTSAWRRSLSAARSSVYRYAGARGGGFSVRCLRD</sequence>
<proteinExistence type="predicted"/>
<dbReference type="AlphaFoldDB" id="A0A2G9ZNA0"/>
<protein>
    <recommendedName>
        <fullName evidence="1">Fibrobacter succinogenes major paralogous domain-containing protein</fullName>
    </recommendedName>
</protein>
<dbReference type="InterPro" id="IPR011871">
    <property type="entry name" value="Fib_succ_major"/>
</dbReference>
<dbReference type="Pfam" id="PF09603">
    <property type="entry name" value="Fib_succ_major"/>
    <property type="match status" value="1"/>
</dbReference>
<evidence type="ECO:0000313" key="2">
    <source>
        <dbReference type="EMBL" id="PIP34656.1"/>
    </source>
</evidence>
<dbReference type="EMBL" id="PCSE01000053">
    <property type="protein sequence ID" value="PIP34656.1"/>
    <property type="molecule type" value="Genomic_DNA"/>
</dbReference>
<name>A0A2G9ZNA0_9BACT</name>
<accession>A0A2G9ZNA0</accession>
<feature type="domain" description="Fibrobacter succinogenes major paralogous" evidence="1">
    <location>
        <begin position="15"/>
        <end position="109"/>
    </location>
</feature>
<evidence type="ECO:0000313" key="3">
    <source>
        <dbReference type="Proteomes" id="UP000231408"/>
    </source>
</evidence>
<comment type="caution">
    <text evidence="2">The sequence shown here is derived from an EMBL/GenBank/DDBJ whole genome shotgun (WGS) entry which is preliminary data.</text>
</comment>
<organism evidence="2 3">
    <name type="scientific">Candidatus Falkowbacteria bacterium CG23_combo_of_CG06-09_8_20_14_all_41_10</name>
    <dbReference type="NCBI Taxonomy" id="1974571"/>
    <lineage>
        <taxon>Bacteria</taxon>
        <taxon>Candidatus Falkowiibacteriota</taxon>
    </lineage>
</organism>